<dbReference type="PANTHER" id="PTHR43747:SF4">
    <property type="entry name" value="FLAVIN-DEPENDENT TRYPTOPHAN HALOGENASE"/>
    <property type="match status" value="1"/>
</dbReference>
<keyword evidence="2" id="KW-0274">FAD</keyword>
<keyword evidence="2" id="KW-0547">Nucleotide-binding</keyword>
<name>A0A9X1YMJ4_9BURK</name>
<evidence type="ECO:0000313" key="4">
    <source>
        <dbReference type="Proteomes" id="UP001139353"/>
    </source>
</evidence>
<evidence type="ECO:0000256" key="2">
    <source>
        <dbReference type="PIRSR" id="PIRSR011396-2"/>
    </source>
</evidence>
<evidence type="ECO:0000256" key="1">
    <source>
        <dbReference type="PIRSR" id="PIRSR011396-1"/>
    </source>
</evidence>
<protein>
    <submittedName>
        <fullName evidence="3">Tryptophan 7-halogenase</fullName>
    </submittedName>
</protein>
<dbReference type="GO" id="GO:0000166">
    <property type="term" value="F:nucleotide binding"/>
    <property type="evidence" value="ECO:0007669"/>
    <property type="project" value="UniProtKB-KW"/>
</dbReference>
<keyword evidence="4" id="KW-1185">Reference proteome</keyword>
<dbReference type="GO" id="GO:0004497">
    <property type="term" value="F:monooxygenase activity"/>
    <property type="evidence" value="ECO:0007669"/>
    <property type="project" value="InterPro"/>
</dbReference>
<dbReference type="InterPro" id="IPR050816">
    <property type="entry name" value="Flavin-dep_Halogenase_NPB"/>
</dbReference>
<proteinExistence type="predicted"/>
<comment type="caution">
    <text evidence="3">The sequence shown here is derived from an EMBL/GenBank/DDBJ whole genome shotgun (WGS) entry which is preliminary data.</text>
</comment>
<sequence>MQNSLAEPPVKHIAIVGGGTAGWMTALLLSNSKFGARLRVTVLDAPTAEVVGLDEGSTPWLRGFFDSLGIDEAAWMPACDATCKSGIAFEGWSTRPGHQSWFHPFPSILDSLTLPPFLRNVHARLTGADVHAHPDRFFMSRSVALEGRAPRPAHAFPFELGYGYHVDATRLGAFLRAKALERGVVHVARPMHSATRDERGDICSLELDGGDRLAADFFVDCSGFASLLLGKALETPYLSFSTMLFNDAAIEMPTPDDDGPLMSQTVSTGMKHGWAWRFPLTSRNSNGYVYSGAHVSADAAETELRTHLGLLGADVPARHHRMRVGRHARHWSRNCVAIGASQGFIEPLQGTVLQSAQRAAASFVDVLERGDLGDAARAAFNDGLNARMDGERDYIVAHYKTNTRTDTDYWRANAANSVLSEPLQLLLRTWLSSQPIEPGIEGGAFGTGYAASSWYCLLAGVGLFPQVRRDASAAGADLAGIDNFIQRSTPNFPDHRAWLRDIPSHAERIDLRRQPADGGRRATLGAL</sequence>
<reference evidence="3" key="1">
    <citation type="submission" date="2021-11" db="EMBL/GenBank/DDBJ databases">
        <title>BS-T2-15 a new species belonging to the Comamonadaceae family isolated from the soil of a French oak forest.</title>
        <authorList>
            <person name="Mieszkin S."/>
            <person name="Alain K."/>
        </authorList>
    </citation>
    <scope>NUCLEOTIDE SEQUENCE</scope>
    <source>
        <strain evidence="3">BS-T2-15</strain>
    </source>
</reference>
<dbReference type="Pfam" id="PF04820">
    <property type="entry name" value="Trp_halogenase"/>
    <property type="match status" value="1"/>
</dbReference>
<feature type="binding site" evidence="2">
    <location>
        <begin position="18"/>
        <end position="21"/>
    </location>
    <ligand>
        <name>FAD</name>
        <dbReference type="ChEBI" id="CHEBI:57692"/>
    </ligand>
</feature>
<dbReference type="InterPro" id="IPR006905">
    <property type="entry name" value="Flavin_halogenase"/>
</dbReference>
<dbReference type="InterPro" id="IPR036188">
    <property type="entry name" value="FAD/NAD-bd_sf"/>
</dbReference>
<dbReference type="PIRSF" id="PIRSF011396">
    <property type="entry name" value="Trp_halogenase"/>
    <property type="match status" value="1"/>
</dbReference>
<dbReference type="RefSeq" id="WP_275683582.1">
    <property type="nucleotide sequence ID" value="NZ_JAJLJH010000005.1"/>
</dbReference>
<dbReference type="InterPro" id="IPR033856">
    <property type="entry name" value="Trp_halogen"/>
</dbReference>
<gene>
    <name evidence="3" type="ORF">LPC04_17685</name>
</gene>
<keyword evidence="2" id="KW-0285">Flavoprotein</keyword>
<dbReference type="SUPFAM" id="SSF51905">
    <property type="entry name" value="FAD/NAD(P)-binding domain"/>
    <property type="match status" value="1"/>
</dbReference>
<dbReference type="Proteomes" id="UP001139353">
    <property type="component" value="Unassembled WGS sequence"/>
</dbReference>
<accession>A0A9X1YMJ4</accession>
<organism evidence="3 4">
    <name type="scientific">Scleromatobacter humisilvae</name>
    <dbReference type="NCBI Taxonomy" id="2897159"/>
    <lineage>
        <taxon>Bacteria</taxon>
        <taxon>Pseudomonadati</taxon>
        <taxon>Pseudomonadota</taxon>
        <taxon>Betaproteobacteria</taxon>
        <taxon>Burkholderiales</taxon>
        <taxon>Sphaerotilaceae</taxon>
        <taxon>Scleromatobacter</taxon>
    </lineage>
</organism>
<dbReference type="Gene3D" id="3.50.50.60">
    <property type="entry name" value="FAD/NAD(P)-binding domain"/>
    <property type="match status" value="1"/>
</dbReference>
<dbReference type="PANTHER" id="PTHR43747">
    <property type="entry name" value="FAD-BINDING PROTEIN"/>
    <property type="match status" value="1"/>
</dbReference>
<feature type="active site" evidence="1">
    <location>
        <position position="84"/>
    </location>
</feature>
<evidence type="ECO:0000313" key="3">
    <source>
        <dbReference type="EMBL" id="MCK9687538.1"/>
    </source>
</evidence>
<feature type="binding site" evidence="2">
    <location>
        <position position="84"/>
    </location>
    <ligand>
        <name>7-chloro-L-tryptophan</name>
        <dbReference type="ChEBI" id="CHEBI:58713"/>
    </ligand>
</feature>
<dbReference type="EMBL" id="JAJLJH010000005">
    <property type="protein sequence ID" value="MCK9687538.1"/>
    <property type="molecule type" value="Genomic_DNA"/>
</dbReference>
<dbReference type="AlphaFoldDB" id="A0A9X1YMJ4"/>